<protein>
    <submittedName>
        <fullName evidence="2">Metal-dependent hydrolase of the beta-lactamase superfamily III</fullName>
    </submittedName>
</protein>
<evidence type="ECO:0000313" key="2">
    <source>
        <dbReference type="EMBL" id="AIG99142.1"/>
    </source>
</evidence>
<organism evidence="2 3">
    <name type="scientific">Archaeoglobus fulgidus DSM 8774</name>
    <dbReference type="NCBI Taxonomy" id="1344584"/>
    <lineage>
        <taxon>Archaea</taxon>
        <taxon>Methanobacteriati</taxon>
        <taxon>Methanobacteriota</taxon>
        <taxon>Archaeoglobi</taxon>
        <taxon>Archaeoglobales</taxon>
        <taxon>Archaeoglobaceae</taxon>
        <taxon>Archaeoglobus</taxon>
    </lineage>
</organism>
<dbReference type="GeneID" id="24795902"/>
<dbReference type="InterPro" id="IPR036866">
    <property type="entry name" value="RibonucZ/Hydroxyglut_hydro"/>
</dbReference>
<dbReference type="KEGG" id="afg:AFULGI_00024250"/>
<dbReference type="EMBL" id="CP006577">
    <property type="protein sequence ID" value="AIG99142.1"/>
    <property type="molecule type" value="Genomic_DNA"/>
</dbReference>
<sequence length="234" mass="26269">MRLTFLGTGVSVPYGKKAQSSILLDTGESKILFDCGIGSYHRLEQLGVSVNNIDAVCITHHHLDHNGDLLNILKARWLLGGGVLKIFGPKGTKSFMESLLEAYPYLRGKLKFIVDEGEAFDESVKIRAIPTVHSIESRGYVVEDTVAISGDTRAIKEFISVECSLMVHELSLPFNYQADYHTTPENLKENLRYCKAEKLYLTHLYPMAHAVKDEIIEYLEFDAVVADDMMSIRL</sequence>
<gene>
    <name evidence="2" type="ORF">AFULGI_00024250</name>
</gene>
<name>A0A075WH78_ARCFL</name>
<accession>A0A075WH78</accession>
<proteinExistence type="predicted"/>
<evidence type="ECO:0000313" key="3">
    <source>
        <dbReference type="Proteomes" id="UP000028501"/>
    </source>
</evidence>
<dbReference type="SMART" id="SM00849">
    <property type="entry name" value="Lactamase_B"/>
    <property type="match status" value="1"/>
</dbReference>
<keyword evidence="2" id="KW-0378">Hydrolase</keyword>
<dbReference type="SUPFAM" id="SSF56281">
    <property type="entry name" value="Metallo-hydrolase/oxidoreductase"/>
    <property type="match status" value="1"/>
</dbReference>
<dbReference type="Gene3D" id="3.60.15.10">
    <property type="entry name" value="Ribonuclease Z/Hydroxyacylglutathione hydrolase-like"/>
    <property type="match status" value="1"/>
</dbReference>
<dbReference type="HOGENOM" id="CLU_031317_0_2_2"/>
<dbReference type="AlphaFoldDB" id="A0A075WH78"/>
<dbReference type="Pfam" id="PF00753">
    <property type="entry name" value="Lactamase_B"/>
    <property type="match status" value="1"/>
</dbReference>
<dbReference type="InterPro" id="IPR001279">
    <property type="entry name" value="Metallo-B-lactamas"/>
</dbReference>
<dbReference type="PANTHER" id="PTHR46018:SF3">
    <property type="entry name" value="ARYLSULFATASE"/>
    <property type="match status" value="1"/>
</dbReference>
<dbReference type="GO" id="GO:0042781">
    <property type="term" value="F:3'-tRNA processing endoribonuclease activity"/>
    <property type="evidence" value="ECO:0007669"/>
    <property type="project" value="TreeGrafter"/>
</dbReference>
<reference evidence="2 3" key="1">
    <citation type="submission" date="2013-07" db="EMBL/GenBank/DDBJ databases">
        <title>Genome of Archaeoglobus fulgidus.</title>
        <authorList>
            <person name="Fiebig A."/>
            <person name="Birkeland N.-K."/>
        </authorList>
    </citation>
    <scope>NUCLEOTIDE SEQUENCE [LARGE SCALE GENOMIC DNA]</scope>
    <source>
        <strain evidence="2 3">DSM 8774</strain>
    </source>
</reference>
<dbReference type="PANTHER" id="PTHR46018">
    <property type="entry name" value="ZINC PHOSPHODIESTERASE ELAC PROTEIN 1"/>
    <property type="match status" value="1"/>
</dbReference>
<feature type="domain" description="Metallo-beta-lactamase" evidence="1">
    <location>
        <begin position="18"/>
        <end position="203"/>
    </location>
</feature>
<dbReference type="RefSeq" id="WP_010879644.1">
    <property type="nucleotide sequence ID" value="NZ_CP006577.1"/>
</dbReference>
<dbReference type="Proteomes" id="UP000028501">
    <property type="component" value="Chromosome"/>
</dbReference>
<evidence type="ECO:0000259" key="1">
    <source>
        <dbReference type="SMART" id="SM00849"/>
    </source>
</evidence>